<organism evidence="1 2">
    <name type="scientific">Rhizorhabdus histidinilytica</name>
    <dbReference type="NCBI Taxonomy" id="439228"/>
    <lineage>
        <taxon>Bacteria</taxon>
        <taxon>Pseudomonadati</taxon>
        <taxon>Pseudomonadota</taxon>
        <taxon>Alphaproteobacteria</taxon>
        <taxon>Sphingomonadales</taxon>
        <taxon>Sphingomonadaceae</taxon>
        <taxon>Rhizorhabdus</taxon>
    </lineage>
</organism>
<evidence type="ECO:0000313" key="1">
    <source>
        <dbReference type="EMBL" id="SKB51955.1"/>
    </source>
</evidence>
<evidence type="ECO:0000313" key="2">
    <source>
        <dbReference type="Proteomes" id="UP000189818"/>
    </source>
</evidence>
<dbReference type="RefSeq" id="WP_079647718.1">
    <property type="nucleotide sequence ID" value="NZ_FUYM01000003.1"/>
</dbReference>
<name>A0A1T5BXN3_9SPHN</name>
<accession>A0A1T5BXN3</accession>
<dbReference type="STRING" id="439228.SAMN06295920_103369"/>
<dbReference type="AlphaFoldDB" id="A0A1T5BXN3"/>
<dbReference type="OrthoDB" id="7596148at2"/>
<dbReference type="Proteomes" id="UP000189818">
    <property type="component" value="Unassembled WGS sequence"/>
</dbReference>
<sequence>MTDPQRPSTPADVIAAFANYGTLMNSIAKHASDIAHARRQLYLAYVSEGFTEAQALELCKVMLS</sequence>
<keyword evidence="2" id="KW-1185">Reference proteome</keyword>
<proteinExistence type="predicted"/>
<protein>
    <submittedName>
        <fullName evidence="1">Uncharacterized protein</fullName>
    </submittedName>
</protein>
<gene>
    <name evidence="1" type="ORF">SAMN06295920_103369</name>
</gene>
<dbReference type="EMBL" id="FUYM01000003">
    <property type="protein sequence ID" value="SKB51955.1"/>
    <property type="molecule type" value="Genomic_DNA"/>
</dbReference>
<reference evidence="2" key="1">
    <citation type="submission" date="2017-02" db="EMBL/GenBank/DDBJ databases">
        <authorList>
            <person name="Varghese N."/>
            <person name="Submissions S."/>
        </authorList>
    </citation>
    <scope>NUCLEOTIDE SEQUENCE [LARGE SCALE GENOMIC DNA]</scope>
    <source>
        <strain evidence="2">UM2</strain>
    </source>
</reference>